<keyword evidence="4" id="KW-1185">Reference proteome</keyword>
<reference evidence="3 4" key="1">
    <citation type="submission" date="2018-11" db="EMBL/GenBank/DDBJ databases">
        <title>Sequencing the genomes of 1000 actinobacteria strains.</title>
        <authorList>
            <person name="Klenk H.-P."/>
        </authorList>
    </citation>
    <scope>NUCLEOTIDE SEQUENCE [LARGE SCALE GENOMIC DNA]</scope>
    <source>
        <strain evidence="3 4">DSM 14012</strain>
    </source>
</reference>
<feature type="domain" description="Glucose/Sorbosone dehydrogenase" evidence="2">
    <location>
        <begin position="80"/>
        <end position="389"/>
    </location>
</feature>
<dbReference type="Proteomes" id="UP000266915">
    <property type="component" value="Unassembled WGS sequence"/>
</dbReference>
<dbReference type="EMBL" id="RKHL01000001">
    <property type="protein sequence ID" value="ROR80892.1"/>
    <property type="molecule type" value="Genomic_DNA"/>
</dbReference>
<evidence type="ECO:0000313" key="3">
    <source>
        <dbReference type="EMBL" id="ROR80892.1"/>
    </source>
</evidence>
<dbReference type="PANTHER" id="PTHR19328:SF13">
    <property type="entry name" value="HIPL1 PROTEIN"/>
    <property type="match status" value="1"/>
</dbReference>
<comment type="caution">
    <text evidence="3">The sequence shown here is derived from an EMBL/GenBank/DDBJ whole genome shotgun (WGS) entry which is preliminary data.</text>
</comment>
<keyword evidence="1" id="KW-0732">Signal</keyword>
<dbReference type="Pfam" id="PF07995">
    <property type="entry name" value="GSDH"/>
    <property type="match status" value="1"/>
</dbReference>
<gene>
    <name evidence="3" type="ORF">EDD42_0939</name>
</gene>
<name>A0A3N2C084_9MICO</name>
<dbReference type="InterPro" id="IPR011041">
    <property type="entry name" value="Quinoprot_gluc/sorb_DH_b-prop"/>
</dbReference>
<dbReference type="AlphaFoldDB" id="A0A3N2C084"/>
<evidence type="ECO:0000256" key="1">
    <source>
        <dbReference type="SAM" id="SignalP"/>
    </source>
</evidence>
<dbReference type="PANTHER" id="PTHR19328">
    <property type="entry name" value="HEDGEHOG-INTERACTING PROTEIN"/>
    <property type="match status" value="1"/>
</dbReference>
<proteinExistence type="predicted"/>
<dbReference type="InterPro" id="IPR012938">
    <property type="entry name" value="Glc/Sorbosone_DH"/>
</dbReference>
<dbReference type="InterPro" id="IPR011042">
    <property type="entry name" value="6-blade_b-propeller_TolB-like"/>
</dbReference>
<accession>A0A3N2C084</accession>
<feature type="chain" id="PRO_5039274147" evidence="1">
    <location>
        <begin position="32"/>
        <end position="410"/>
    </location>
</feature>
<protein>
    <submittedName>
        <fullName evidence="3">Glucose/arabinose dehydrogenase</fullName>
    </submittedName>
</protein>
<dbReference type="SUPFAM" id="SSF50952">
    <property type="entry name" value="Soluble quinoprotein glucose dehydrogenase"/>
    <property type="match status" value="1"/>
</dbReference>
<dbReference type="RefSeq" id="WP_085510223.1">
    <property type="nucleotide sequence ID" value="NZ_FXAP01000001.1"/>
</dbReference>
<evidence type="ECO:0000259" key="2">
    <source>
        <dbReference type="Pfam" id="PF07995"/>
    </source>
</evidence>
<feature type="signal peptide" evidence="1">
    <location>
        <begin position="1"/>
        <end position="31"/>
    </location>
</feature>
<dbReference type="Gene3D" id="2.120.10.30">
    <property type="entry name" value="TolB, C-terminal domain"/>
    <property type="match status" value="1"/>
</dbReference>
<evidence type="ECO:0000313" key="4">
    <source>
        <dbReference type="Proteomes" id="UP000266915"/>
    </source>
</evidence>
<organism evidence="3 4">
    <name type="scientific">Plantibacter flavus</name>
    <dbReference type="NCBI Taxonomy" id="150123"/>
    <lineage>
        <taxon>Bacteria</taxon>
        <taxon>Bacillati</taxon>
        <taxon>Actinomycetota</taxon>
        <taxon>Actinomycetes</taxon>
        <taxon>Micrococcales</taxon>
        <taxon>Microbacteriaceae</taxon>
        <taxon>Plantibacter</taxon>
    </lineage>
</organism>
<sequence>MATTQTPRRRGLRAPASLTTLLAATALALVACTDGEPRSPGTASLSPFPAPSASASIPASAVPTVPVAPTGEATTVVGGLDAPWSMVRLTSGSTLVSQRDAGDVLEVVSGGAVRQVGVVPGVSAGGEGGLLGLAVLTPTGSETAGTWLYAYLTTSSDNRIVRFPLTGAAGSYALGGVEEVLVGIPRAGNHNGGRIAFGPDGMLYATAGDAGDRSLAQDVDSLGGKILRLAPDGAVPGDNPFPGSPVYSLGHRNPQGIAWDRDGGLWASEFGQNTWDELNRITPGGDYGWPVAEGIAGAPGMIDPVAQWATEDASPSGLAIIDDTIFMASLRGERLYGITDGVHVPAGSSALVGVVDAVPYLVGEFGRIRDVVAGPPGTAWILTNNTDGRGSPGSGDDRIVELPLTPLAAH</sequence>